<comment type="subcellular location">
    <subcellularLocation>
        <location evidence="1">Endoplasmic reticulum</location>
    </subcellularLocation>
</comment>
<dbReference type="Proteomes" id="UP000694409">
    <property type="component" value="Unassembled WGS sequence"/>
</dbReference>
<keyword evidence="11" id="KW-1185">Reference proteome</keyword>
<sequence>REGRSVARGGKGRRQRYRGSRELGTPLTHPLYPRLIPFIPPPPIPPFFSISLFIPPPCISPLFPTILPHPRYPLHSPLHSPVPCPQALQSRGYQKLVLQVGRSSLPQPQPQPSSSPAVAVEAFRFKDSLAEDLQGADLVISHAGAGSCLETLEKGKPLIVVINDKLMDNHQLELAKQLHRDGYVLYCNCSTLVETLQSMDLSALKPFPPGQPEKFASFLDKVFGLQ</sequence>
<keyword evidence="7" id="KW-0256">Endoplasmic reticulum</keyword>
<keyword evidence="5" id="KW-0328">Glycosyltransferase</keyword>
<dbReference type="GO" id="GO:0004577">
    <property type="term" value="F:N-acetylglucosaminyldiphosphodolichol N-acetylglucosaminyltransferase activity"/>
    <property type="evidence" value="ECO:0007669"/>
    <property type="project" value="UniProtKB-EC"/>
</dbReference>
<comment type="similarity">
    <text evidence="2">Belongs to the glycosyltransferase 28 family.</text>
</comment>
<evidence type="ECO:0000256" key="6">
    <source>
        <dbReference type="ARBA" id="ARBA00022679"/>
    </source>
</evidence>
<dbReference type="GeneTree" id="ENSGT00510000047493"/>
<dbReference type="Pfam" id="PF04101">
    <property type="entry name" value="Glyco_tran_28_C"/>
    <property type="match status" value="1"/>
</dbReference>
<evidence type="ECO:0000256" key="1">
    <source>
        <dbReference type="ARBA" id="ARBA00004240"/>
    </source>
</evidence>
<dbReference type="InterPro" id="IPR039042">
    <property type="entry name" value="Alg13-like"/>
</dbReference>
<evidence type="ECO:0000256" key="2">
    <source>
        <dbReference type="ARBA" id="ARBA00006962"/>
    </source>
</evidence>
<evidence type="ECO:0000256" key="7">
    <source>
        <dbReference type="ARBA" id="ARBA00022824"/>
    </source>
</evidence>
<dbReference type="GO" id="GO:0006488">
    <property type="term" value="P:dolichol-linked oligosaccharide biosynthetic process"/>
    <property type="evidence" value="ECO:0007669"/>
    <property type="project" value="InterPro"/>
</dbReference>
<name>A0A8C9NUM6_SERCA</name>
<dbReference type="PANTHER" id="PTHR12867:SF6">
    <property type="entry name" value="N-ACETYLGLUCOSAMINYLDIPHOSPHODOLICHOL N-ACETYLGLUCOSAMINYLTRANSFERASE"/>
    <property type="match status" value="1"/>
</dbReference>
<evidence type="ECO:0000259" key="9">
    <source>
        <dbReference type="Pfam" id="PF04101"/>
    </source>
</evidence>
<evidence type="ECO:0000256" key="5">
    <source>
        <dbReference type="ARBA" id="ARBA00022676"/>
    </source>
</evidence>
<dbReference type="SUPFAM" id="SSF53756">
    <property type="entry name" value="UDP-Glycosyltransferase/glycogen phosphorylase"/>
    <property type="match status" value="1"/>
</dbReference>
<dbReference type="PANTHER" id="PTHR12867">
    <property type="entry name" value="GLYCOSYL TRANSFERASE-RELATED"/>
    <property type="match status" value="1"/>
</dbReference>
<evidence type="ECO:0000256" key="4">
    <source>
        <dbReference type="ARBA" id="ARBA00017468"/>
    </source>
</evidence>
<proteinExistence type="inferred from homology"/>
<dbReference type="EC" id="2.4.1.141" evidence="3"/>
<reference evidence="10" key="2">
    <citation type="submission" date="2025-09" db="UniProtKB">
        <authorList>
            <consortium name="Ensembl"/>
        </authorList>
    </citation>
    <scope>IDENTIFICATION</scope>
</reference>
<evidence type="ECO:0000256" key="8">
    <source>
        <dbReference type="SAM" id="MobiDB-lite"/>
    </source>
</evidence>
<dbReference type="GO" id="GO:0005783">
    <property type="term" value="C:endoplasmic reticulum"/>
    <property type="evidence" value="ECO:0007669"/>
    <property type="project" value="UniProtKB-SubCell"/>
</dbReference>
<evidence type="ECO:0000313" key="10">
    <source>
        <dbReference type="Ensembl" id="ENSSCAP00000022706.1"/>
    </source>
</evidence>
<protein>
    <recommendedName>
        <fullName evidence="4">UDP-N-acetylglucosamine transferase subunit ALG13</fullName>
        <ecNumber evidence="3">2.4.1.141</ecNumber>
    </recommendedName>
</protein>
<keyword evidence="6" id="KW-0808">Transferase</keyword>
<reference evidence="10" key="1">
    <citation type="submission" date="2025-08" db="UniProtKB">
        <authorList>
            <consortium name="Ensembl"/>
        </authorList>
    </citation>
    <scope>IDENTIFICATION</scope>
</reference>
<feature type="domain" description="Glycosyl transferase family 28 C-terminal" evidence="9">
    <location>
        <begin position="82"/>
        <end position="212"/>
    </location>
</feature>
<accession>A0A8C9NUM6</accession>
<evidence type="ECO:0000256" key="3">
    <source>
        <dbReference type="ARBA" id="ARBA00012614"/>
    </source>
</evidence>
<dbReference type="AlphaFoldDB" id="A0A8C9NUM6"/>
<evidence type="ECO:0000313" key="11">
    <source>
        <dbReference type="Proteomes" id="UP000694409"/>
    </source>
</evidence>
<feature type="region of interest" description="Disordered" evidence="8">
    <location>
        <begin position="1"/>
        <end position="25"/>
    </location>
</feature>
<dbReference type="Gene3D" id="3.40.50.2000">
    <property type="entry name" value="Glycogen Phosphorylase B"/>
    <property type="match status" value="1"/>
</dbReference>
<dbReference type="Ensembl" id="ENSSCAT00000025289.1">
    <property type="protein sequence ID" value="ENSSCAP00000022706.1"/>
    <property type="gene ID" value="ENSSCAG00000016290.1"/>
</dbReference>
<dbReference type="InterPro" id="IPR007235">
    <property type="entry name" value="Glyco_trans_28_C"/>
</dbReference>
<organism evidence="10 11">
    <name type="scientific">Serinus canaria</name>
    <name type="common">Island canary</name>
    <name type="synonym">Fringilla canaria</name>
    <dbReference type="NCBI Taxonomy" id="9135"/>
    <lineage>
        <taxon>Eukaryota</taxon>
        <taxon>Metazoa</taxon>
        <taxon>Chordata</taxon>
        <taxon>Craniata</taxon>
        <taxon>Vertebrata</taxon>
        <taxon>Euteleostomi</taxon>
        <taxon>Archelosauria</taxon>
        <taxon>Archosauria</taxon>
        <taxon>Dinosauria</taxon>
        <taxon>Saurischia</taxon>
        <taxon>Theropoda</taxon>
        <taxon>Coelurosauria</taxon>
        <taxon>Aves</taxon>
        <taxon>Neognathae</taxon>
        <taxon>Neoaves</taxon>
        <taxon>Telluraves</taxon>
        <taxon>Australaves</taxon>
        <taxon>Passeriformes</taxon>
        <taxon>Passeroidea</taxon>
        <taxon>Fringillidae</taxon>
        <taxon>Carduelinae</taxon>
        <taxon>Serinus</taxon>
    </lineage>
</organism>